<comment type="similarity">
    <text evidence="1">Belongs to the peptidase S10 family.</text>
</comment>
<gene>
    <name evidence="2" type="ORF">OLEA9_A025613</name>
</gene>
<keyword evidence="2" id="KW-0645">Protease</keyword>
<dbReference type="Gramene" id="OE9A025613T1">
    <property type="protein sequence ID" value="OE9A025613C1"/>
    <property type="gene ID" value="OE9A025613"/>
</dbReference>
<dbReference type="PANTHER" id="PTHR11802">
    <property type="entry name" value="SERINE PROTEASE FAMILY S10 SERINE CARBOXYPEPTIDASE"/>
    <property type="match status" value="1"/>
</dbReference>
<proteinExistence type="inferred from homology"/>
<dbReference type="Gene3D" id="6.10.250.940">
    <property type="match status" value="1"/>
</dbReference>
<dbReference type="GO" id="GO:0004185">
    <property type="term" value="F:serine-type carboxypeptidase activity"/>
    <property type="evidence" value="ECO:0007669"/>
    <property type="project" value="InterPro"/>
</dbReference>
<dbReference type="PANTHER" id="PTHR11802:SF470">
    <property type="entry name" value="CARBOXYPEPTIDASE"/>
    <property type="match status" value="1"/>
</dbReference>
<dbReference type="GO" id="GO:0005773">
    <property type="term" value="C:vacuole"/>
    <property type="evidence" value="ECO:0007669"/>
    <property type="project" value="TreeGrafter"/>
</dbReference>
<evidence type="ECO:0000256" key="1">
    <source>
        <dbReference type="ARBA" id="ARBA00009431"/>
    </source>
</evidence>
<dbReference type="OrthoDB" id="911031at2759"/>
<reference evidence="2 3" key="1">
    <citation type="submission" date="2019-12" db="EMBL/GenBank/DDBJ databases">
        <authorList>
            <person name="Alioto T."/>
            <person name="Alioto T."/>
            <person name="Gomez Garrido J."/>
        </authorList>
    </citation>
    <scope>NUCLEOTIDE SEQUENCE [LARGE SCALE GENOMIC DNA]</scope>
</reference>
<accession>A0A8S0RQL9</accession>
<sequence length="190" mass="21526">MAMEELGPLRVNSDGKTQIRNEYSWNQRKSYAGHYVPQLAYTIPTMNKKPNEIFINLKGIAIGNAWIDDNTSIKGIYDYLWTHALNSDETNAGINQYCDYTTGNFSDLCYNYQGKGGQEAGNLDIYNIYAPICDTSTPKLIHGSAKEFDPCSSEYVYSYLNLAEVQKAIHAINTSWSPCRLEDMWSDTKD</sequence>
<keyword evidence="2" id="KW-0121">Carboxypeptidase</keyword>
<evidence type="ECO:0000313" key="2">
    <source>
        <dbReference type="EMBL" id="CAA2981517.1"/>
    </source>
</evidence>
<dbReference type="Proteomes" id="UP000594638">
    <property type="component" value="Unassembled WGS sequence"/>
</dbReference>
<dbReference type="InterPro" id="IPR029058">
    <property type="entry name" value="AB_hydrolase_fold"/>
</dbReference>
<name>A0A8S0RQL9_OLEEU</name>
<organism evidence="2 3">
    <name type="scientific">Olea europaea subsp. europaea</name>
    <dbReference type="NCBI Taxonomy" id="158383"/>
    <lineage>
        <taxon>Eukaryota</taxon>
        <taxon>Viridiplantae</taxon>
        <taxon>Streptophyta</taxon>
        <taxon>Embryophyta</taxon>
        <taxon>Tracheophyta</taxon>
        <taxon>Spermatophyta</taxon>
        <taxon>Magnoliopsida</taxon>
        <taxon>eudicotyledons</taxon>
        <taxon>Gunneridae</taxon>
        <taxon>Pentapetalae</taxon>
        <taxon>asterids</taxon>
        <taxon>lamiids</taxon>
        <taxon>Lamiales</taxon>
        <taxon>Oleaceae</taxon>
        <taxon>Oleeae</taxon>
        <taxon>Olea</taxon>
    </lineage>
</organism>
<dbReference type="Pfam" id="PF00450">
    <property type="entry name" value="Peptidase_S10"/>
    <property type="match status" value="1"/>
</dbReference>
<keyword evidence="2" id="KW-0378">Hydrolase</keyword>
<dbReference type="AlphaFoldDB" id="A0A8S0RQL9"/>
<protein>
    <submittedName>
        <fullName evidence="2">Serine carboxypeptidase II-3-like</fullName>
    </submittedName>
</protein>
<keyword evidence="3" id="KW-1185">Reference proteome</keyword>
<dbReference type="Gene3D" id="3.40.50.1820">
    <property type="entry name" value="alpha/beta hydrolase"/>
    <property type="match status" value="1"/>
</dbReference>
<comment type="caution">
    <text evidence="2">The sequence shown here is derived from an EMBL/GenBank/DDBJ whole genome shotgun (WGS) entry which is preliminary data.</text>
</comment>
<evidence type="ECO:0000313" key="3">
    <source>
        <dbReference type="Proteomes" id="UP000594638"/>
    </source>
</evidence>
<dbReference type="GO" id="GO:0006508">
    <property type="term" value="P:proteolysis"/>
    <property type="evidence" value="ECO:0007669"/>
    <property type="project" value="InterPro"/>
</dbReference>
<dbReference type="SUPFAM" id="SSF53474">
    <property type="entry name" value="alpha/beta-Hydrolases"/>
    <property type="match status" value="1"/>
</dbReference>
<dbReference type="InterPro" id="IPR001563">
    <property type="entry name" value="Peptidase_S10"/>
</dbReference>
<dbReference type="EMBL" id="CACTIH010003674">
    <property type="protein sequence ID" value="CAA2981517.1"/>
    <property type="molecule type" value="Genomic_DNA"/>
</dbReference>